<protein>
    <submittedName>
        <fullName evidence="1">Uncharacterized protein</fullName>
    </submittedName>
</protein>
<proteinExistence type="predicted"/>
<sequence>KMIESLCLRHAARMCRVTMLNSRRYPSAVSVGLYCTASH</sequence>
<name>X0UTI2_9ZZZZ</name>
<comment type="caution">
    <text evidence="1">The sequence shown here is derived from an EMBL/GenBank/DDBJ whole genome shotgun (WGS) entry which is preliminary data.</text>
</comment>
<feature type="non-terminal residue" evidence="1">
    <location>
        <position position="1"/>
    </location>
</feature>
<organism evidence="1">
    <name type="scientific">marine sediment metagenome</name>
    <dbReference type="NCBI Taxonomy" id="412755"/>
    <lineage>
        <taxon>unclassified sequences</taxon>
        <taxon>metagenomes</taxon>
        <taxon>ecological metagenomes</taxon>
    </lineage>
</organism>
<gene>
    <name evidence="1" type="ORF">S01H1_24189</name>
</gene>
<dbReference type="AlphaFoldDB" id="X0UTI2"/>
<reference evidence="1" key="1">
    <citation type="journal article" date="2014" name="Front. Microbiol.">
        <title>High frequency of phylogenetically diverse reductive dehalogenase-homologous genes in deep subseafloor sedimentary metagenomes.</title>
        <authorList>
            <person name="Kawai M."/>
            <person name="Futagami T."/>
            <person name="Toyoda A."/>
            <person name="Takaki Y."/>
            <person name="Nishi S."/>
            <person name="Hori S."/>
            <person name="Arai W."/>
            <person name="Tsubouchi T."/>
            <person name="Morono Y."/>
            <person name="Uchiyama I."/>
            <person name="Ito T."/>
            <person name="Fujiyama A."/>
            <person name="Inagaki F."/>
            <person name="Takami H."/>
        </authorList>
    </citation>
    <scope>NUCLEOTIDE SEQUENCE</scope>
    <source>
        <strain evidence="1">Expedition CK06-06</strain>
    </source>
</reference>
<dbReference type="EMBL" id="BARS01014271">
    <property type="protein sequence ID" value="GAF91775.1"/>
    <property type="molecule type" value="Genomic_DNA"/>
</dbReference>
<evidence type="ECO:0000313" key="1">
    <source>
        <dbReference type="EMBL" id="GAF91775.1"/>
    </source>
</evidence>
<accession>X0UTI2</accession>